<keyword evidence="2" id="KW-1185">Reference proteome</keyword>
<name>A0A8J2BNF3_9BACT</name>
<dbReference type="RefSeq" id="WP_174581928.1">
    <property type="nucleotide sequence ID" value="NZ_CAJNOB010000012.1"/>
</dbReference>
<evidence type="ECO:0000313" key="1">
    <source>
        <dbReference type="EMBL" id="CAF0696014.1"/>
    </source>
</evidence>
<accession>A0A8J2BNF3</accession>
<protein>
    <submittedName>
        <fullName evidence="1">Uncharacterized protein</fullName>
    </submittedName>
</protein>
<gene>
    <name evidence="1" type="ORF">MPNT_20087</name>
</gene>
<dbReference type="AlphaFoldDB" id="A0A8J2BNF3"/>
<evidence type="ECO:0000313" key="2">
    <source>
        <dbReference type="Proteomes" id="UP000663859"/>
    </source>
</evidence>
<proteinExistence type="predicted"/>
<dbReference type="EMBL" id="CAJNOB010000012">
    <property type="protein sequence ID" value="CAF0696014.1"/>
    <property type="molecule type" value="Genomic_DNA"/>
</dbReference>
<sequence length="116" mass="12572">MKLALVRGATAVGRDKEGALVPTAIEACARCQLKQLKRKYFSWVFYVRKFAFRKAMIDLGAAVRAGLSLSAVVRIPGFKGSDCAIVFCVANRAGSFRAAGHWLSADARRGPIHECA</sequence>
<reference evidence="1" key="1">
    <citation type="submission" date="2021-02" db="EMBL/GenBank/DDBJ databases">
        <authorList>
            <person name="Cremers G."/>
            <person name="Picone N."/>
        </authorList>
    </citation>
    <scope>NUCLEOTIDE SEQUENCE</scope>
    <source>
        <strain evidence="1">PQ17</strain>
    </source>
</reference>
<comment type="caution">
    <text evidence="1">The sequence shown here is derived from an EMBL/GenBank/DDBJ whole genome shotgun (WGS) entry which is preliminary data.</text>
</comment>
<organism evidence="1 2">
    <name type="scientific">Candidatus Methylacidithermus pantelleriae</name>
    <dbReference type="NCBI Taxonomy" id="2744239"/>
    <lineage>
        <taxon>Bacteria</taxon>
        <taxon>Pseudomonadati</taxon>
        <taxon>Verrucomicrobiota</taxon>
        <taxon>Methylacidiphilae</taxon>
        <taxon>Methylacidiphilales</taxon>
        <taxon>Methylacidiphilaceae</taxon>
        <taxon>Candidatus Methylacidithermus</taxon>
    </lineage>
</organism>
<dbReference type="Proteomes" id="UP000663859">
    <property type="component" value="Unassembled WGS sequence"/>
</dbReference>